<dbReference type="InterPro" id="IPR012042">
    <property type="entry name" value="NeuTTM/CthTTM-like"/>
</dbReference>
<dbReference type="RefSeq" id="WP_055160733.1">
    <property type="nucleotide sequence ID" value="NZ_CABIWZ010000002.1"/>
</dbReference>
<organism evidence="3 4">
    <name type="scientific">Mitsuokella jalaludinii</name>
    <dbReference type="NCBI Taxonomy" id="187979"/>
    <lineage>
        <taxon>Bacteria</taxon>
        <taxon>Bacillati</taxon>
        <taxon>Bacillota</taxon>
        <taxon>Negativicutes</taxon>
        <taxon>Selenomonadales</taxon>
        <taxon>Selenomonadaceae</taxon>
        <taxon>Mitsuokella</taxon>
    </lineage>
</organism>
<dbReference type="PANTHER" id="PTHR40114:SF1">
    <property type="entry name" value="SLR0698 PROTEIN"/>
    <property type="match status" value="1"/>
</dbReference>
<dbReference type="PANTHER" id="PTHR40114">
    <property type="entry name" value="SLR0698 PROTEIN"/>
    <property type="match status" value="1"/>
</dbReference>
<feature type="domain" description="CYTH" evidence="2">
    <location>
        <begin position="1"/>
        <end position="151"/>
    </location>
</feature>
<dbReference type="SMART" id="SM01118">
    <property type="entry name" value="CYTH"/>
    <property type="match status" value="1"/>
</dbReference>
<dbReference type="Gene3D" id="2.40.320.10">
    <property type="entry name" value="Hypothetical Protein Pfu-838710-001"/>
    <property type="match status" value="1"/>
</dbReference>
<dbReference type="InterPro" id="IPR023577">
    <property type="entry name" value="CYTH_domain"/>
</dbReference>
<feature type="compositionally biased region" description="Basic and acidic residues" evidence="1">
    <location>
        <begin position="231"/>
        <end position="242"/>
    </location>
</feature>
<evidence type="ECO:0000313" key="4">
    <source>
        <dbReference type="Proteomes" id="UP000095546"/>
    </source>
</evidence>
<feature type="region of interest" description="Disordered" evidence="1">
    <location>
        <begin position="182"/>
        <end position="242"/>
    </location>
</feature>
<evidence type="ECO:0000259" key="2">
    <source>
        <dbReference type="PROSITE" id="PS51707"/>
    </source>
</evidence>
<keyword evidence="4" id="KW-1185">Reference proteome</keyword>
<dbReference type="InterPro" id="IPR033469">
    <property type="entry name" value="CYTH-like_dom_sf"/>
</dbReference>
<feature type="compositionally biased region" description="Basic and acidic residues" evidence="1">
    <location>
        <begin position="200"/>
        <end position="211"/>
    </location>
</feature>
<gene>
    <name evidence="3" type="ORF">ERS852385_00721</name>
</gene>
<reference evidence="3 4" key="1">
    <citation type="submission" date="2015-09" db="EMBL/GenBank/DDBJ databases">
        <authorList>
            <consortium name="Pathogen Informatics"/>
        </authorList>
    </citation>
    <scope>NUCLEOTIDE SEQUENCE [LARGE SCALE GENOMIC DNA]</scope>
    <source>
        <strain evidence="3 4">2789STDY5608828</strain>
    </source>
</reference>
<feature type="compositionally biased region" description="Polar residues" evidence="1">
    <location>
        <begin position="215"/>
        <end position="227"/>
    </location>
</feature>
<dbReference type="CDD" id="cd07761">
    <property type="entry name" value="CYTH-like_CthTTM-like"/>
    <property type="match status" value="1"/>
</dbReference>
<dbReference type="Proteomes" id="UP000095546">
    <property type="component" value="Unassembled WGS sequence"/>
</dbReference>
<accession>A0A173XRL6</accession>
<dbReference type="EMBL" id="CYYU01000002">
    <property type="protein sequence ID" value="CUN53910.1"/>
    <property type="molecule type" value="Genomic_DNA"/>
</dbReference>
<dbReference type="PROSITE" id="PS51707">
    <property type="entry name" value="CYTH"/>
    <property type="match status" value="1"/>
</dbReference>
<dbReference type="SUPFAM" id="SSF55154">
    <property type="entry name" value="CYTH-like phosphatases"/>
    <property type="match status" value="1"/>
</dbReference>
<protein>
    <submittedName>
        <fullName evidence="3">Uncharacterized protein conserved in bacteria</fullName>
    </submittedName>
</protein>
<evidence type="ECO:0000313" key="3">
    <source>
        <dbReference type="EMBL" id="CUN53910.1"/>
    </source>
</evidence>
<dbReference type="STRING" id="187979.ERS852385_00721"/>
<evidence type="ECO:0000256" key="1">
    <source>
        <dbReference type="SAM" id="MobiDB-lite"/>
    </source>
</evidence>
<dbReference type="AlphaFoldDB" id="A0A173XRL6"/>
<name>A0A173XRL6_9FIRM</name>
<sequence length="242" mass="27623">MEIERQFLVDIIPSLPSGYDSILQGYVSLLPEIRIRAVRPMQGEEKFYLTVKRGAGLVREEWETAISSREFSHLVECLEKNTFFIEKRRYYLPLADGHVAEYNRHSGHLRGFDYVEVEFDNEEEARAFEIPYWFGREVTDDPRFTYGKLARVNGFQLAKMIMSQPPEQWAPYAMVIPDENAAPGAEETEPGEPADGAADGAKDVKDVKDAEDTQDVQTAPDEQQEQLSGAERGREDGHEMTR</sequence>
<proteinExistence type="predicted"/>